<accession>A0A4Q9KJW8</accession>
<comment type="cofactor">
    <cofactor evidence="1">
        <name>FAD</name>
        <dbReference type="ChEBI" id="CHEBI:57692"/>
    </cofactor>
</comment>
<feature type="domain" description="FAD-dependent oxidoreductase 2 FAD-binding" evidence="6">
    <location>
        <begin position="28"/>
        <end position="535"/>
    </location>
</feature>
<evidence type="ECO:0000313" key="8">
    <source>
        <dbReference type="Proteomes" id="UP000291933"/>
    </source>
</evidence>
<dbReference type="InterPro" id="IPR050315">
    <property type="entry name" value="FAD-oxidoreductase_2"/>
</dbReference>
<evidence type="ECO:0000256" key="1">
    <source>
        <dbReference type="ARBA" id="ARBA00001974"/>
    </source>
</evidence>
<evidence type="ECO:0000259" key="6">
    <source>
        <dbReference type="Pfam" id="PF00890"/>
    </source>
</evidence>
<reference evidence="7 8" key="1">
    <citation type="submission" date="2019-01" db="EMBL/GenBank/DDBJ databases">
        <title>Lactibacter flavus gen. nov., sp. nov., a novel bacterium of the family Propionibacteriaceae isolated from raw milk and dairy products.</title>
        <authorList>
            <person name="Huptas C."/>
            <person name="Wenning M."/>
            <person name="Breitenwieser F."/>
            <person name="Doll E."/>
            <person name="Von Neubeck M."/>
            <person name="Busse H.-J."/>
            <person name="Scherer S."/>
        </authorList>
    </citation>
    <scope>NUCLEOTIDE SEQUENCE [LARGE SCALE GENOMIC DNA]</scope>
    <source>
        <strain evidence="7 8">DSM 22130</strain>
    </source>
</reference>
<dbReference type="GO" id="GO:0033765">
    <property type="term" value="F:steroid dehydrogenase activity, acting on the CH-CH group of donors"/>
    <property type="evidence" value="ECO:0007669"/>
    <property type="project" value="UniProtKB-ARBA"/>
</dbReference>
<dbReference type="Pfam" id="PF00890">
    <property type="entry name" value="FAD_binding_2"/>
    <property type="match status" value="1"/>
</dbReference>
<dbReference type="PANTHER" id="PTHR43400">
    <property type="entry name" value="FUMARATE REDUCTASE"/>
    <property type="match status" value="1"/>
</dbReference>
<dbReference type="SUPFAM" id="SSF51905">
    <property type="entry name" value="FAD/NAD(P)-binding domain"/>
    <property type="match status" value="1"/>
</dbReference>
<gene>
    <name evidence="7" type="ORF">ET996_08855</name>
</gene>
<evidence type="ECO:0000256" key="3">
    <source>
        <dbReference type="ARBA" id="ARBA00022827"/>
    </source>
</evidence>
<keyword evidence="8" id="KW-1185">Reference proteome</keyword>
<evidence type="ECO:0000256" key="4">
    <source>
        <dbReference type="ARBA" id="ARBA00023002"/>
    </source>
</evidence>
<dbReference type="PRINTS" id="PR00411">
    <property type="entry name" value="PNDRDTASEI"/>
</dbReference>
<dbReference type="InterPro" id="IPR036188">
    <property type="entry name" value="FAD/NAD-bd_sf"/>
</dbReference>
<dbReference type="InterPro" id="IPR027477">
    <property type="entry name" value="Succ_DH/fumarate_Rdtase_cat_sf"/>
</dbReference>
<evidence type="ECO:0000256" key="5">
    <source>
        <dbReference type="SAM" id="MobiDB-lite"/>
    </source>
</evidence>
<dbReference type="Gene3D" id="3.50.50.60">
    <property type="entry name" value="FAD/NAD(P)-binding domain"/>
    <property type="match status" value="2"/>
</dbReference>
<dbReference type="SUPFAM" id="SSF56425">
    <property type="entry name" value="Succinate dehydrogenase/fumarate reductase flavoprotein, catalytic domain"/>
    <property type="match status" value="1"/>
</dbReference>
<dbReference type="RefSeq" id="WP_131172203.1">
    <property type="nucleotide sequence ID" value="NZ_FXTL01000010.1"/>
</dbReference>
<dbReference type="Proteomes" id="UP000291933">
    <property type="component" value="Unassembled WGS sequence"/>
</dbReference>
<organism evidence="7 8">
    <name type="scientific">Propioniciclava tarda</name>
    <dbReference type="NCBI Taxonomy" id="433330"/>
    <lineage>
        <taxon>Bacteria</taxon>
        <taxon>Bacillati</taxon>
        <taxon>Actinomycetota</taxon>
        <taxon>Actinomycetes</taxon>
        <taxon>Propionibacteriales</taxon>
        <taxon>Propionibacteriaceae</taxon>
        <taxon>Propioniciclava</taxon>
    </lineage>
</organism>
<feature type="region of interest" description="Disordered" evidence="5">
    <location>
        <begin position="552"/>
        <end position="575"/>
    </location>
</feature>
<keyword evidence="3" id="KW-0274">FAD</keyword>
<comment type="caution">
    <text evidence="7">The sequence shown here is derived from an EMBL/GenBank/DDBJ whole genome shotgun (WGS) entry which is preliminary data.</text>
</comment>
<dbReference type="InterPro" id="IPR003953">
    <property type="entry name" value="FAD-dep_OxRdtase_2_FAD-bd"/>
</dbReference>
<sequence>MARASASGRWSRWPGRWPADAVETLETDVLIVGAGAAGLYAAAQAAAVGLGVVVVEASELLGGSTAADTGQLWLPGTEHGAKFGGPDRPADIRAHLDAILGAPSAASSAARRDAFAETSAAVGAWLDAHQVGLGVVRGKPDFHPEAPQARRSGRVVAAAPFDKKLLGPLADRLRGSDYALEIMPRSPRGLVAAASALGHRLLNPTKDVVLGGAALSGRLLLEATRLGAKVWPSTQLTGLVSRDGRVTGAEVLREGRPLQVQAHGGVILACGGFEGNADWRREHLPLPTDASWTTGLATNTGAGMRAAVAVGGRLVEMGEAWWTVVARFDDVTYRMTSERSLPHGIIVDRAGDRFFDEAGPAPEAGRALYARNRRVRAIPAYLILDHRHRQRYRLGPWLPGSTPRADADGVVKATSLAELATELKIDQAGLLGTVVRFNGLAAKGRDSDFGRGASIVDRSQGDPTSRRNPCLGTLEKSPYWAVPVYPGDSGTKGGLLTDADARVLDAEGRPLPGLYAVAGTAASLFVGTSPGVGAALASALVDAHRAVAQLAASDEHADAGQRRNPGGRGGSIGLG</sequence>
<protein>
    <submittedName>
        <fullName evidence="7">FAD-dependent oxidoreductase</fullName>
    </submittedName>
</protein>
<proteinExistence type="predicted"/>
<dbReference type="OrthoDB" id="9813348at2"/>
<dbReference type="PANTHER" id="PTHR43400:SF10">
    <property type="entry name" value="3-OXOSTEROID 1-DEHYDROGENASE"/>
    <property type="match status" value="1"/>
</dbReference>
<feature type="compositionally biased region" description="Gly residues" evidence="5">
    <location>
        <begin position="566"/>
        <end position="575"/>
    </location>
</feature>
<dbReference type="GO" id="GO:0008202">
    <property type="term" value="P:steroid metabolic process"/>
    <property type="evidence" value="ECO:0007669"/>
    <property type="project" value="UniProtKB-ARBA"/>
</dbReference>
<evidence type="ECO:0000256" key="2">
    <source>
        <dbReference type="ARBA" id="ARBA00022630"/>
    </source>
</evidence>
<keyword evidence="4" id="KW-0560">Oxidoreductase</keyword>
<dbReference type="AlphaFoldDB" id="A0A4Q9KJW8"/>
<name>A0A4Q9KJW8_PROTD</name>
<keyword evidence="2" id="KW-0285">Flavoprotein</keyword>
<evidence type="ECO:0000313" key="7">
    <source>
        <dbReference type="EMBL" id="TBT94698.1"/>
    </source>
</evidence>
<dbReference type="EMBL" id="SDMR01000010">
    <property type="protein sequence ID" value="TBT94698.1"/>
    <property type="molecule type" value="Genomic_DNA"/>
</dbReference>